<dbReference type="EMBL" id="ML743562">
    <property type="protein sequence ID" value="KAE8140160.1"/>
    <property type="molecule type" value="Genomic_DNA"/>
</dbReference>
<proteinExistence type="predicted"/>
<dbReference type="AlphaFoldDB" id="A0A5N6T1B1"/>
<dbReference type="GeneID" id="43638067"/>
<dbReference type="Proteomes" id="UP000325672">
    <property type="component" value="Unassembled WGS sequence"/>
</dbReference>
<reference evidence="1 2" key="1">
    <citation type="submission" date="2019-04" db="EMBL/GenBank/DDBJ databases">
        <title>Friends and foes A comparative genomics study of 23 Aspergillus species from section Flavi.</title>
        <authorList>
            <consortium name="DOE Joint Genome Institute"/>
            <person name="Kjaerbolling I."/>
            <person name="Vesth T."/>
            <person name="Frisvad J.C."/>
            <person name="Nybo J.L."/>
            <person name="Theobald S."/>
            <person name="Kildgaard S."/>
            <person name="Isbrandt T."/>
            <person name="Kuo A."/>
            <person name="Sato A."/>
            <person name="Lyhne E.K."/>
            <person name="Kogle M.E."/>
            <person name="Wiebenga A."/>
            <person name="Kun R.S."/>
            <person name="Lubbers R.J."/>
            <person name="Makela M.R."/>
            <person name="Barry K."/>
            <person name="Chovatia M."/>
            <person name="Clum A."/>
            <person name="Daum C."/>
            <person name="Haridas S."/>
            <person name="He G."/>
            <person name="LaButti K."/>
            <person name="Lipzen A."/>
            <person name="Mondo S."/>
            <person name="Riley R."/>
            <person name="Salamov A."/>
            <person name="Simmons B.A."/>
            <person name="Magnuson J.K."/>
            <person name="Henrissat B."/>
            <person name="Mortensen U.H."/>
            <person name="Larsen T.O."/>
            <person name="Devries R.P."/>
            <person name="Grigoriev I.V."/>
            <person name="Machida M."/>
            <person name="Baker S.E."/>
            <person name="Andersen M.R."/>
        </authorList>
    </citation>
    <scope>NUCLEOTIDE SEQUENCE [LARGE SCALE GENOMIC DNA]</scope>
    <source>
        <strain evidence="1 2">CBS 117625</strain>
    </source>
</reference>
<keyword evidence="2" id="KW-1185">Reference proteome</keyword>
<gene>
    <name evidence="1" type="ORF">BDV38DRAFT_240140</name>
</gene>
<organism evidence="1 2">
    <name type="scientific">Aspergillus pseudotamarii</name>
    <dbReference type="NCBI Taxonomy" id="132259"/>
    <lineage>
        <taxon>Eukaryota</taxon>
        <taxon>Fungi</taxon>
        <taxon>Dikarya</taxon>
        <taxon>Ascomycota</taxon>
        <taxon>Pezizomycotina</taxon>
        <taxon>Eurotiomycetes</taxon>
        <taxon>Eurotiomycetidae</taxon>
        <taxon>Eurotiales</taxon>
        <taxon>Aspergillaceae</taxon>
        <taxon>Aspergillus</taxon>
        <taxon>Aspergillus subgen. Circumdati</taxon>
    </lineage>
</organism>
<dbReference type="RefSeq" id="XP_031916223.1">
    <property type="nucleotide sequence ID" value="XM_032053857.1"/>
</dbReference>
<protein>
    <submittedName>
        <fullName evidence="1">Uncharacterized protein</fullName>
    </submittedName>
</protein>
<name>A0A5N6T1B1_ASPPS</name>
<evidence type="ECO:0000313" key="1">
    <source>
        <dbReference type="EMBL" id="KAE8140160.1"/>
    </source>
</evidence>
<accession>A0A5N6T1B1</accession>
<sequence>MLVQGISPIFQKHFDQLKCIGPQFMEPDRRWRNQWIFLPIAGRSSRFSSFFITQQYRTTAPPSLSLATIIGCSCQVPYTSLRRMCHSSVELGNAVLSTQTDLASGHFVRLQDLVLCQSRQPFRLQVIAMEQSTNIAQVMAVQEVHGVQRDEARMPMSQNESQGNFSNDGCLC</sequence>
<evidence type="ECO:0000313" key="2">
    <source>
        <dbReference type="Proteomes" id="UP000325672"/>
    </source>
</evidence>